<proteinExistence type="inferred from homology"/>
<keyword evidence="3" id="KW-0479">Metal-binding</keyword>
<evidence type="ECO:0000259" key="8">
    <source>
        <dbReference type="Pfam" id="PF00884"/>
    </source>
</evidence>
<name>A0A9P0A2P9_BEMTA</name>
<dbReference type="InterPro" id="IPR047115">
    <property type="entry name" value="ARSB"/>
</dbReference>
<keyword evidence="5" id="KW-0106">Calcium</keyword>
<dbReference type="AlphaFoldDB" id="A0A9P0A2P9"/>
<feature type="signal peptide" evidence="7">
    <location>
        <begin position="1"/>
        <end position="24"/>
    </location>
</feature>
<evidence type="ECO:0000256" key="4">
    <source>
        <dbReference type="ARBA" id="ARBA00022801"/>
    </source>
</evidence>
<dbReference type="InterPro" id="IPR000917">
    <property type="entry name" value="Sulfatase_N"/>
</dbReference>
<comment type="cofactor">
    <cofactor evidence="1">
        <name>Ca(2+)</name>
        <dbReference type="ChEBI" id="CHEBI:29108"/>
    </cofactor>
</comment>
<evidence type="ECO:0000256" key="6">
    <source>
        <dbReference type="ARBA" id="ARBA00023180"/>
    </source>
</evidence>
<dbReference type="Proteomes" id="UP001152759">
    <property type="component" value="Chromosome 10"/>
</dbReference>
<dbReference type="PANTHER" id="PTHR10342">
    <property type="entry name" value="ARYLSULFATASE"/>
    <property type="match status" value="1"/>
</dbReference>
<reference evidence="9" key="1">
    <citation type="submission" date="2021-12" db="EMBL/GenBank/DDBJ databases">
        <authorList>
            <person name="King R."/>
        </authorList>
    </citation>
    <scope>NUCLEOTIDE SEQUENCE</scope>
</reference>
<evidence type="ECO:0000256" key="5">
    <source>
        <dbReference type="ARBA" id="ARBA00022837"/>
    </source>
</evidence>
<keyword evidence="4" id="KW-0378">Hydrolase</keyword>
<dbReference type="SUPFAM" id="SSF53649">
    <property type="entry name" value="Alkaline phosphatase-like"/>
    <property type="match status" value="1"/>
</dbReference>
<accession>A0A9P0A2P9</accession>
<evidence type="ECO:0000256" key="2">
    <source>
        <dbReference type="ARBA" id="ARBA00008779"/>
    </source>
</evidence>
<dbReference type="Pfam" id="PF00884">
    <property type="entry name" value="Sulfatase"/>
    <property type="match status" value="1"/>
</dbReference>
<evidence type="ECO:0000256" key="1">
    <source>
        <dbReference type="ARBA" id="ARBA00001913"/>
    </source>
</evidence>
<dbReference type="InterPro" id="IPR024607">
    <property type="entry name" value="Sulfatase_CS"/>
</dbReference>
<dbReference type="PROSITE" id="PS00523">
    <property type="entry name" value="SULFATASE_1"/>
    <property type="match status" value="1"/>
</dbReference>
<evidence type="ECO:0000256" key="3">
    <source>
        <dbReference type="ARBA" id="ARBA00022723"/>
    </source>
</evidence>
<protein>
    <recommendedName>
        <fullName evidence="8">Sulfatase N-terminal domain-containing protein</fullName>
    </recommendedName>
</protein>
<dbReference type="InterPro" id="IPR017850">
    <property type="entry name" value="Alkaline_phosphatase_core_sf"/>
</dbReference>
<dbReference type="PROSITE" id="PS00149">
    <property type="entry name" value="SULFATASE_2"/>
    <property type="match status" value="1"/>
</dbReference>
<comment type="similarity">
    <text evidence="2">Belongs to the sulfatase family.</text>
</comment>
<evidence type="ECO:0000313" key="9">
    <source>
        <dbReference type="EMBL" id="CAH0382992.1"/>
    </source>
</evidence>
<keyword evidence="7" id="KW-0732">Signal</keyword>
<evidence type="ECO:0000256" key="7">
    <source>
        <dbReference type="SAM" id="SignalP"/>
    </source>
</evidence>
<dbReference type="Gene3D" id="3.40.720.10">
    <property type="entry name" value="Alkaline Phosphatase, subunit A"/>
    <property type="match status" value="1"/>
</dbReference>
<evidence type="ECO:0000313" key="10">
    <source>
        <dbReference type="Proteomes" id="UP001152759"/>
    </source>
</evidence>
<gene>
    <name evidence="9" type="ORF">BEMITA_LOCUS2480</name>
</gene>
<dbReference type="EMBL" id="OU963871">
    <property type="protein sequence ID" value="CAH0382992.1"/>
    <property type="molecule type" value="Genomic_DNA"/>
</dbReference>
<sequence length="569" mass="64406">MSIQLHLLGVGILGLAALSPSSPATQERPKPPHIVIIVADDLGWNDVSFHGSDQIPTPNIDALAYSGVILNQHYGEALCSPSRGALLTGKYPIHTGLQHNLIMEPEPWGLPLSEIIMPQYFKKLGYKTHAIGKWHLGFYKKNYTPTFRGFDTHFGFWNGFQDYYTHHVQASFAPYEGYDLRRNMEVVRMVGNHSTTLFTDEAQRLIERHDKSKPFFLYLSHAAVHSGNYENPLQAPQEYIARFKHIKDPNRRIYAAMVSHLDDSVGRVIEALKENDMLQDSIVVLLSDNGAPSTGLHVNHGNNWPLKGEKGTPWEGALRTIACVWSPYIMKPHRVSTDLVYIGDWLPTLYSAAGGDVSQLGEIDGVDLWNCIRRGAPCSRKHVLQNIDDITGYEALRLGAFKYVSGTTLLGYLDKWDPQPDYSQQTTATSYNATRILKSPISQALLEENFSLPSWQEVSDLRQAATVRCSPNDVIKSTPCRPRKEPCLFDISADPCERFNLYRRNEFREIIDDIEKMLATYRRSAVRPGNKPLDPKANPALHNNTWTNWADFFVDPSKVEQPRNFFRGR</sequence>
<feature type="domain" description="Sulfatase N-terminal" evidence="8">
    <location>
        <begin position="32"/>
        <end position="354"/>
    </location>
</feature>
<organism evidence="9 10">
    <name type="scientific">Bemisia tabaci</name>
    <name type="common">Sweetpotato whitefly</name>
    <name type="synonym">Aleurodes tabaci</name>
    <dbReference type="NCBI Taxonomy" id="7038"/>
    <lineage>
        <taxon>Eukaryota</taxon>
        <taxon>Metazoa</taxon>
        <taxon>Ecdysozoa</taxon>
        <taxon>Arthropoda</taxon>
        <taxon>Hexapoda</taxon>
        <taxon>Insecta</taxon>
        <taxon>Pterygota</taxon>
        <taxon>Neoptera</taxon>
        <taxon>Paraneoptera</taxon>
        <taxon>Hemiptera</taxon>
        <taxon>Sternorrhyncha</taxon>
        <taxon>Aleyrodoidea</taxon>
        <taxon>Aleyrodidae</taxon>
        <taxon>Aleyrodinae</taxon>
        <taxon>Bemisia</taxon>
    </lineage>
</organism>
<keyword evidence="10" id="KW-1185">Reference proteome</keyword>
<dbReference type="PANTHER" id="PTHR10342:SF264">
    <property type="entry name" value="MIP05773P-RELATED"/>
    <property type="match status" value="1"/>
</dbReference>
<dbReference type="CDD" id="cd16029">
    <property type="entry name" value="4-S"/>
    <property type="match status" value="1"/>
</dbReference>
<dbReference type="GO" id="GO:0008484">
    <property type="term" value="F:sulfuric ester hydrolase activity"/>
    <property type="evidence" value="ECO:0007669"/>
    <property type="project" value="InterPro"/>
</dbReference>
<dbReference type="Gene3D" id="3.30.1120.10">
    <property type="match status" value="1"/>
</dbReference>
<feature type="chain" id="PRO_5040272868" description="Sulfatase N-terminal domain-containing protein" evidence="7">
    <location>
        <begin position="25"/>
        <end position="569"/>
    </location>
</feature>
<keyword evidence="6" id="KW-0325">Glycoprotein</keyword>
<dbReference type="GO" id="GO:0046872">
    <property type="term" value="F:metal ion binding"/>
    <property type="evidence" value="ECO:0007669"/>
    <property type="project" value="UniProtKB-KW"/>
</dbReference>